<keyword evidence="9" id="KW-1185">Reference proteome</keyword>
<evidence type="ECO:0000313" key="8">
    <source>
        <dbReference type="EMBL" id="CAD7700697.1"/>
    </source>
</evidence>
<dbReference type="Gene3D" id="3.90.640.10">
    <property type="entry name" value="Actin, Chain A, domain 4"/>
    <property type="match status" value="1"/>
</dbReference>
<dbReference type="AlphaFoldDB" id="A0A8S1J3D3"/>
<dbReference type="OrthoDB" id="5132116at2759"/>
<dbReference type="Gene3D" id="3.30.420.40">
    <property type="match status" value="2"/>
</dbReference>
<dbReference type="FunFam" id="3.30.420.40:FF:000148">
    <property type="entry name" value="Actin, alpha skeletal muscle"/>
    <property type="match status" value="1"/>
</dbReference>
<organism evidence="8 9">
    <name type="scientific">Ostreobium quekettii</name>
    <dbReference type="NCBI Taxonomy" id="121088"/>
    <lineage>
        <taxon>Eukaryota</taxon>
        <taxon>Viridiplantae</taxon>
        <taxon>Chlorophyta</taxon>
        <taxon>core chlorophytes</taxon>
        <taxon>Ulvophyceae</taxon>
        <taxon>TCBD clade</taxon>
        <taxon>Bryopsidales</taxon>
        <taxon>Ostreobineae</taxon>
        <taxon>Ostreobiaceae</taxon>
        <taxon>Ostreobium</taxon>
    </lineage>
</organism>
<evidence type="ECO:0000256" key="5">
    <source>
        <dbReference type="ARBA" id="ARBA00023212"/>
    </source>
</evidence>
<evidence type="ECO:0000256" key="7">
    <source>
        <dbReference type="SAM" id="MobiDB-lite"/>
    </source>
</evidence>
<feature type="non-terminal residue" evidence="8">
    <location>
        <position position="384"/>
    </location>
</feature>
<evidence type="ECO:0000256" key="1">
    <source>
        <dbReference type="ARBA" id="ARBA00004245"/>
    </source>
</evidence>
<reference evidence="8" key="1">
    <citation type="submission" date="2020-12" db="EMBL/GenBank/DDBJ databases">
        <authorList>
            <person name="Iha C."/>
        </authorList>
    </citation>
    <scope>NUCLEOTIDE SEQUENCE</scope>
</reference>
<feature type="region of interest" description="Disordered" evidence="7">
    <location>
        <begin position="1"/>
        <end position="34"/>
    </location>
</feature>
<dbReference type="InterPro" id="IPR004000">
    <property type="entry name" value="Actin"/>
</dbReference>
<evidence type="ECO:0000256" key="6">
    <source>
        <dbReference type="RuleBase" id="RU000487"/>
    </source>
</evidence>
<keyword evidence="2" id="KW-0963">Cytoplasm</keyword>
<dbReference type="InterPro" id="IPR043129">
    <property type="entry name" value="ATPase_NBD"/>
</dbReference>
<dbReference type="PANTHER" id="PTHR11937">
    <property type="entry name" value="ACTIN"/>
    <property type="match status" value="1"/>
</dbReference>
<dbReference type="Pfam" id="PF00022">
    <property type="entry name" value="Actin"/>
    <property type="match status" value="1"/>
</dbReference>
<feature type="region of interest" description="Disordered" evidence="7">
    <location>
        <begin position="239"/>
        <end position="282"/>
    </location>
</feature>
<keyword evidence="4" id="KW-0067">ATP-binding</keyword>
<protein>
    <recommendedName>
        <fullName evidence="10">Actin-related protein</fullName>
    </recommendedName>
</protein>
<accession>A0A8S1J3D3</accession>
<dbReference type="GO" id="GO:0005856">
    <property type="term" value="C:cytoskeleton"/>
    <property type="evidence" value="ECO:0007669"/>
    <property type="project" value="UniProtKB-SubCell"/>
</dbReference>
<dbReference type="EMBL" id="CAJHUC010001320">
    <property type="protein sequence ID" value="CAD7700697.1"/>
    <property type="molecule type" value="Genomic_DNA"/>
</dbReference>
<sequence length="384" mass="41236">MSKKDGAPGDDLSADADDGTIKSMVTGDEEQTDEDKFASFPEALVCDNGTGFLKAGAACLEGPEVVMPLITGEPRFRQVMCQSSDRVYVGEAARRMGSVLALKNPMKNGQIDDFEQMERIWFDAFYSQLQVDTSCRPMLVSEPPLNSRASREKVAAIMFEQFNLPALAICTDAVLALYAHGRTTGLVIDCGHAISHTACVYNGSVLTSSARRLMYGGDDVTRHLARLLMVERGHRFESASEMESVRAMKEARGSVATEDASDLDGAQPDDESPEGAAEAYSLPDGQLVVPGAETRRCSEALFHPHLLGIDNPGLSEAALSSVLKCPEELQDEMFGSVAVSGGPARAPGFRERMQNDLRSMAAGRGKGVRLLPGLGRGDPGEAVW</sequence>
<evidence type="ECO:0000256" key="3">
    <source>
        <dbReference type="ARBA" id="ARBA00022741"/>
    </source>
</evidence>
<keyword evidence="5" id="KW-0206">Cytoskeleton</keyword>
<dbReference type="Proteomes" id="UP000708148">
    <property type="component" value="Unassembled WGS sequence"/>
</dbReference>
<name>A0A8S1J3D3_9CHLO</name>
<gene>
    <name evidence="8" type="ORF">OSTQU699_LOCUS6056</name>
</gene>
<comment type="subcellular location">
    <subcellularLocation>
        <location evidence="1">Cytoplasm</location>
        <location evidence="1">Cytoskeleton</location>
    </subcellularLocation>
</comment>
<dbReference type="PRINTS" id="PR00190">
    <property type="entry name" value="ACTIN"/>
</dbReference>
<dbReference type="SMART" id="SM00268">
    <property type="entry name" value="ACTIN"/>
    <property type="match status" value="1"/>
</dbReference>
<proteinExistence type="inferred from homology"/>
<evidence type="ECO:0000256" key="2">
    <source>
        <dbReference type="ARBA" id="ARBA00022490"/>
    </source>
</evidence>
<dbReference type="GO" id="GO:0005524">
    <property type="term" value="F:ATP binding"/>
    <property type="evidence" value="ECO:0007669"/>
    <property type="project" value="UniProtKB-KW"/>
</dbReference>
<keyword evidence="3" id="KW-0547">Nucleotide-binding</keyword>
<evidence type="ECO:0000256" key="4">
    <source>
        <dbReference type="ARBA" id="ARBA00022840"/>
    </source>
</evidence>
<dbReference type="SUPFAM" id="SSF53067">
    <property type="entry name" value="Actin-like ATPase domain"/>
    <property type="match status" value="2"/>
</dbReference>
<comment type="similarity">
    <text evidence="6">Belongs to the actin family.</text>
</comment>
<evidence type="ECO:0008006" key="10">
    <source>
        <dbReference type="Google" id="ProtNLM"/>
    </source>
</evidence>
<feature type="compositionally biased region" description="Acidic residues" evidence="7">
    <location>
        <begin position="259"/>
        <end position="273"/>
    </location>
</feature>
<feature type="compositionally biased region" description="Basic and acidic residues" evidence="7">
    <location>
        <begin position="239"/>
        <end position="252"/>
    </location>
</feature>
<evidence type="ECO:0000313" key="9">
    <source>
        <dbReference type="Proteomes" id="UP000708148"/>
    </source>
</evidence>
<comment type="caution">
    <text evidence="8">The sequence shown here is derived from an EMBL/GenBank/DDBJ whole genome shotgun (WGS) entry which is preliminary data.</text>
</comment>